<keyword evidence="5 7" id="KW-0472">Membrane</keyword>
<feature type="compositionally biased region" description="Polar residues" evidence="6">
    <location>
        <begin position="188"/>
        <end position="203"/>
    </location>
</feature>
<feature type="transmembrane region" description="Helical" evidence="7">
    <location>
        <begin position="283"/>
        <end position="301"/>
    </location>
</feature>
<feature type="transmembrane region" description="Helical" evidence="7">
    <location>
        <begin position="54"/>
        <end position="75"/>
    </location>
</feature>
<keyword evidence="9" id="KW-1185">Reference proteome</keyword>
<feature type="region of interest" description="Disordered" evidence="6">
    <location>
        <begin position="157"/>
        <end position="205"/>
    </location>
</feature>
<protein>
    <recommendedName>
        <fullName evidence="10">Membrane transporter</fullName>
    </recommendedName>
</protein>
<evidence type="ECO:0000256" key="3">
    <source>
        <dbReference type="ARBA" id="ARBA00022692"/>
    </source>
</evidence>
<dbReference type="InParanoid" id="A8N257"/>
<dbReference type="STRING" id="240176.A8N257"/>
<reference evidence="8 9" key="1">
    <citation type="journal article" date="2010" name="Proc. Natl. Acad. Sci. U.S.A.">
        <title>Insights into evolution of multicellular fungi from the assembled chromosomes of the mushroom Coprinopsis cinerea (Coprinus cinereus).</title>
        <authorList>
            <person name="Stajich J.E."/>
            <person name="Wilke S.K."/>
            <person name="Ahren D."/>
            <person name="Au C.H."/>
            <person name="Birren B.W."/>
            <person name="Borodovsky M."/>
            <person name="Burns C."/>
            <person name="Canback B."/>
            <person name="Casselton L.A."/>
            <person name="Cheng C.K."/>
            <person name="Deng J."/>
            <person name="Dietrich F.S."/>
            <person name="Fargo D.C."/>
            <person name="Farman M.L."/>
            <person name="Gathman A.C."/>
            <person name="Goldberg J."/>
            <person name="Guigo R."/>
            <person name="Hoegger P.J."/>
            <person name="Hooker J.B."/>
            <person name="Huggins A."/>
            <person name="James T.Y."/>
            <person name="Kamada T."/>
            <person name="Kilaru S."/>
            <person name="Kodira C."/>
            <person name="Kues U."/>
            <person name="Kupfer D."/>
            <person name="Kwan H.S."/>
            <person name="Lomsadze A."/>
            <person name="Li W."/>
            <person name="Lilly W.W."/>
            <person name="Ma L.J."/>
            <person name="Mackey A.J."/>
            <person name="Manning G."/>
            <person name="Martin F."/>
            <person name="Muraguchi H."/>
            <person name="Natvig D.O."/>
            <person name="Palmerini H."/>
            <person name="Ramesh M.A."/>
            <person name="Rehmeyer C.J."/>
            <person name="Roe B.A."/>
            <person name="Shenoy N."/>
            <person name="Stanke M."/>
            <person name="Ter-Hovhannisyan V."/>
            <person name="Tunlid A."/>
            <person name="Velagapudi R."/>
            <person name="Vision T.J."/>
            <person name="Zeng Q."/>
            <person name="Zolan M.E."/>
            <person name="Pukkila P.J."/>
        </authorList>
    </citation>
    <scope>NUCLEOTIDE SEQUENCE [LARGE SCALE GENOMIC DNA]</scope>
    <source>
        <strain evidence="9">Okayama-7 / 130 / ATCC MYA-4618 / FGSC 9003</strain>
    </source>
</reference>
<dbReference type="EMBL" id="AACS02000001">
    <property type="protein sequence ID" value="EAU92977.2"/>
    <property type="molecule type" value="Genomic_DNA"/>
</dbReference>
<evidence type="ECO:0008006" key="10">
    <source>
        <dbReference type="Google" id="ProtNLM"/>
    </source>
</evidence>
<dbReference type="OMA" id="VITWAFP"/>
<keyword evidence="2" id="KW-0813">Transport</keyword>
<evidence type="ECO:0000256" key="2">
    <source>
        <dbReference type="ARBA" id="ARBA00022448"/>
    </source>
</evidence>
<evidence type="ECO:0000256" key="7">
    <source>
        <dbReference type="SAM" id="Phobius"/>
    </source>
</evidence>
<dbReference type="Proteomes" id="UP000001861">
    <property type="component" value="Unassembled WGS sequence"/>
</dbReference>
<dbReference type="SUPFAM" id="SSF103473">
    <property type="entry name" value="MFS general substrate transporter"/>
    <property type="match status" value="1"/>
</dbReference>
<proteinExistence type="predicted"/>
<keyword evidence="3 7" id="KW-0812">Transmembrane</keyword>
<accession>A8N257</accession>
<dbReference type="PANTHER" id="PTHR23506">
    <property type="entry name" value="GH10249P"/>
    <property type="match status" value="1"/>
</dbReference>
<feature type="transmembrane region" description="Helical" evidence="7">
    <location>
        <begin position="246"/>
        <end position="267"/>
    </location>
</feature>
<comment type="subcellular location">
    <subcellularLocation>
        <location evidence="1">Membrane</location>
        <topology evidence="1">Multi-pass membrane protein</topology>
    </subcellularLocation>
</comment>
<dbReference type="HOGENOM" id="CLU_834231_0_0_1"/>
<gene>
    <name evidence="8" type="ORF">CC1G_03764</name>
</gene>
<dbReference type="Gene3D" id="1.20.1250.20">
    <property type="entry name" value="MFS general substrate transporter like domains"/>
    <property type="match status" value="1"/>
</dbReference>
<dbReference type="VEuPathDB" id="FungiDB:CC1G_03764"/>
<dbReference type="InterPro" id="IPR036259">
    <property type="entry name" value="MFS_trans_sf"/>
</dbReference>
<comment type="caution">
    <text evidence="8">The sequence shown here is derived from an EMBL/GenBank/DDBJ whole genome shotgun (WGS) entry which is preliminary data.</text>
</comment>
<evidence type="ECO:0000256" key="1">
    <source>
        <dbReference type="ARBA" id="ARBA00004141"/>
    </source>
</evidence>
<evidence type="ECO:0000256" key="4">
    <source>
        <dbReference type="ARBA" id="ARBA00022989"/>
    </source>
</evidence>
<feature type="transmembrane region" description="Helical" evidence="7">
    <location>
        <begin position="15"/>
        <end position="42"/>
    </location>
</feature>
<dbReference type="KEGG" id="cci:CC1G_03764"/>
<name>A8N257_COPC7</name>
<dbReference type="PROSITE" id="PS51257">
    <property type="entry name" value="PROKAR_LIPOPROTEIN"/>
    <property type="match status" value="1"/>
</dbReference>
<organism evidence="8 9">
    <name type="scientific">Coprinopsis cinerea (strain Okayama-7 / 130 / ATCC MYA-4618 / FGSC 9003)</name>
    <name type="common">Inky cap fungus</name>
    <name type="synonym">Hormographiella aspergillata</name>
    <dbReference type="NCBI Taxonomy" id="240176"/>
    <lineage>
        <taxon>Eukaryota</taxon>
        <taxon>Fungi</taxon>
        <taxon>Dikarya</taxon>
        <taxon>Basidiomycota</taxon>
        <taxon>Agaricomycotina</taxon>
        <taxon>Agaricomycetes</taxon>
        <taxon>Agaricomycetidae</taxon>
        <taxon>Agaricales</taxon>
        <taxon>Agaricineae</taxon>
        <taxon>Psathyrellaceae</taxon>
        <taxon>Coprinopsis</taxon>
    </lineage>
</organism>
<evidence type="ECO:0000313" key="9">
    <source>
        <dbReference type="Proteomes" id="UP000001861"/>
    </source>
</evidence>
<dbReference type="AlphaFoldDB" id="A8N257"/>
<dbReference type="GeneID" id="6005396"/>
<dbReference type="PANTHER" id="PTHR23506:SF23">
    <property type="entry name" value="GH10249P"/>
    <property type="match status" value="1"/>
</dbReference>
<evidence type="ECO:0000313" key="8">
    <source>
        <dbReference type="EMBL" id="EAU92977.2"/>
    </source>
</evidence>
<feature type="transmembrane region" description="Helical" evidence="7">
    <location>
        <begin position="118"/>
        <end position="135"/>
    </location>
</feature>
<dbReference type="RefSeq" id="XP_001828970.2">
    <property type="nucleotide sequence ID" value="XM_001828918.2"/>
</dbReference>
<evidence type="ECO:0000256" key="6">
    <source>
        <dbReference type="SAM" id="MobiDB-lite"/>
    </source>
</evidence>
<evidence type="ECO:0000256" key="5">
    <source>
        <dbReference type="ARBA" id="ARBA00023136"/>
    </source>
</evidence>
<dbReference type="GO" id="GO:0016020">
    <property type="term" value="C:membrane"/>
    <property type="evidence" value="ECO:0007669"/>
    <property type="project" value="UniProtKB-SubCell"/>
</dbReference>
<dbReference type="OrthoDB" id="440553at2759"/>
<dbReference type="InterPro" id="IPR050930">
    <property type="entry name" value="MFS_Vesicular_Transporter"/>
</dbReference>
<dbReference type="eggNOG" id="KOG3764">
    <property type="taxonomic scope" value="Eukaryota"/>
</dbReference>
<keyword evidence="4 7" id="KW-1133">Transmembrane helix</keyword>
<dbReference type="InterPro" id="IPR011701">
    <property type="entry name" value="MFS"/>
</dbReference>
<dbReference type="GO" id="GO:0022857">
    <property type="term" value="F:transmembrane transporter activity"/>
    <property type="evidence" value="ECO:0007669"/>
    <property type="project" value="InterPro"/>
</dbReference>
<dbReference type="Pfam" id="PF07690">
    <property type="entry name" value="MFS_1"/>
    <property type="match status" value="1"/>
</dbReference>
<sequence>MSPNSKPPIGLAWRAGYWFTTLVVGCGIAIDLLVYSIIIPVVPFQLDKLGYENISSLAGWLLFAYSGGLLGGYRFSYCLDRRTGLAGRCDSRAESWPLVLGPPLGGALYTRFGFRGPFVFGIAASFLDLVGRFLIIERKDSIKWGFDPHYVKGEVDSVSDLPPSEKAGLPSVPTTVPPEPTNRGHGQETATAEGSETVESSGDTPKHKTLPLVTVIARLSKSSRALAASIIFTGLEPSLPVHLQRVWGLSSGGVGLVFIAAVVPGLISSPATGYISDKRGAEYVATACFFLAIPWTVVLMLEKGLALNIEGVGYGHVYAAYNLAYAVGSTNVR</sequence>